<evidence type="ECO:0000256" key="1">
    <source>
        <dbReference type="ARBA" id="ARBA00000312"/>
    </source>
</evidence>
<evidence type="ECO:0000256" key="3">
    <source>
        <dbReference type="ARBA" id="ARBA00001522"/>
    </source>
</evidence>
<dbReference type="Gene3D" id="3.40.50.300">
    <property type="entry name" value="P-loop containing nucleotide triphosphate hydrolases"/>
    <property type="match status" value="1"/>
</dbReference>
<dbReference type="GO" id="GO:0005524">
    <property type="term" value="F:ATP binding"/>
    <property type="evidence" value="ECO:0007669"/>
    <property type="project" value="UniProtKB-KW"/>
</dbReference>
<keyword evidence="12 19" id="KW-0547">Nucleotide-binding</keyword>
<dbReference type="EMBL" id="CABHNB010000043">
    <property type="protein sequence ID" value="VUX18702.1"/>
    <property type="molecule type" value="Genomic_DNA"/>
</dbReference>
<evidence type="ECO:0000256" key="13">
    <source>
        <dbReference type="ARBA" id="ARBA00022777"/>
    </source>
</evidence>
<proteinExistence type="inferred from homology"/>
<evidence type="ECO:0000256" key="19">
    <source>
        <dbReference type="PIRSR" id="PIRSR006135-2"/>
    </source>
</evidence>
<dbReference type="Proteomes" id="UP000095409">
    <property type="component" value="Unassembled WGS sequence"/>
</dbReference>
<dbReference type="PANTHER" id="PTHR34848:SF1">
    <property type="entry name" value="BIFUNCTIONAL ADENOSYLCOBALAMIN BIOSYNTHESIS PROTEIN COBU"/>
    <property type="match status" value="1"/>
</dbReference>
<evidence type="ECO:0000256" key="18">
    <source>
        <dbReference type="PIRSR" id="PIRSR006135-1"/>
    </source>
</evidence>
<reference evidence="21 23" key="2">
    <citation type="submission" date="2019-07" db="EMBL/GenBank/DDBJ databases">
        <authorList>
            <person name="Hibberd C M."/>
            <person name="Gehrig L. J."/>
            <person name="Chang H.-W."/>
            <person name="Venkatesh S."/>
        </authorList>
    </citation>
    <scope>NUCLEOTIDE SEQUENCE [LARGE SCALE GENOMIC DNA]</scope>
    <source>
        <strain evidence="21">Ruminococcus_obeum_SSTS_Bg7063</strain>
    </source>
</reference>
<dbReference type="EC" id="2.7.1.156" evidence="8"/>
<organism evidence="20 22">
    <name type="scientific">Blautia obeum</name>
    <dbReference type="NCBI Taxonomy" id="40520"/>
    <lineage>
        <taxon>Bacteria</taxon>
        <taxon>Bacillati</taxon>
        <taxon>Bacillota</taxon>
        <taxon>Clostridia</taxon>
        <taxon>Lachnospirales</taxon>
        <taxon>Lachnospiraceae</taxon>
        <taxon>Blautia</taxon>
    </lineage>
</organism>
<keyword evidence="15 19" id="KW-0342">GTP-binding</keyword>
<comment type="catalytic activity">
    <reaction evidence="1">
        <text>adenosylcob(III)inamide + ATP = adenosylcob(III)inamide phosphate + ADP + H(+)</text>
        <dbReference type="Rhea" id="RHEA:15769"/>
        <dbReference type="ChEBI" id="CHEBI:2480"/>
        <dbReference type="ChEBI" id="CHEBI:15378"/>
        <dbReference type="ChEBI" id="CHEBI:30616"/>
        <dbReference type="ChEBI" id="CHEBI:58502"/>
        <dbReference type="ChEBI" id="CHEBI:456216"/>
        <dbReference type="EC" id="2.7.1.156"/>
    </reaction>
</comment>
<dbReference type="Proteomes" id="UP000409147">
    <property type="component" value="Unassembled WGS sequence"/>
</dbReference>
<comment type="catalytic activity">
    <reaction evidence="3">
        <text>adenosylcob(III)inamide + GTP = adenosylcob(III)inamide phosphate + GDP + H(+)</text>
        <dbReference type="Rhea" id="RHEA:15765"/>
        <dbReference type="ChEBI" id="CHEBI:2480"/>
        <dbReference type="ChEBI" id="CHEBI:15378"/>
        <dbReference type="ChEBI" id="CHEBI:37565"/>
        <dbReference type="ChEBI" id="CHEBI:58189"/>
        <dbReference type="ChEBI" id="CHEBI:58502"/>
        <dbReference type="EC" id="2.7.1.156"/>
    </reaction>
</comment>
<evidence type="ECO:0000313" key="21">
    <source>
        <dbReference type="EMBL" id="VUX18702.1"/>
    </source>
</evidence>
<comment type="pathway">
    <text evidence="5">Cofactor biosynthesis; adenosylcobalamin biosynthesis; adenosylcobalamin from cob(II)yrinate a,c-diamide: step 6/7.</text>
</comment>
<feature type="binding site" evidence="19">
    <location>
        <position position="62"/>
    </location>
    <ligand>
        <name>GTP</name>
        <dbReference type="ChEBI" id="CHEBI:37565"/>
    </ligand>
</feature>
<dbReference type="AlphaFoldDB" id="A0A173XXF9"/>
<comment type="pathway">
    <text evidence="6">Cofactor biosynthesis; adenosylcobalamin biosynthesis; adenosylcobalamin from cob(II)yrinate a,c-diamide: step 5/7.</text>
</comment>
<feature type="binding site" evidence="19">
    <location>
        <position position="81"/>
    </location>
    <ligand>
        <name>GTP</name>
        <dbReference type="ChEBI" id="CHEBI:37565"/>
    </ligand>
</feature>
<dbReference type="UniPathway" id="UPA00148">
    <property type="reaction ID" value="UER00236"/>
</dbReference>
<evidence type="ECO:0000256" key="8">
    <source>
        <dbReference type="ARBA" id="ARBA00012016"/>
    </source>
</evidence>
<evidence type="ECO:0000313" key="22">
    <source>
        <dbReference type="Proteomes" id="UP000095409"/>
    </source>
</evidence>
<feature type="binding site" evidence="19">
    <location>
        <begin position="7"/>
        <end position="14"/>
    </location>
    <ligand>
        <name>GTP</name>
        <dbReference type="ChEBI" id="CHEBI:37565"/>
    </ligand>
</feature>
<evidence type="ECO:0000256" key="14">
    <source>
        <dbReference type="ARBA" id="ARBA00022840"/>
    </source>
</evidence>
<evidence type="ECO:0000256" key="9">
    <source>
        <dbReference type="ARBA" id="ARBA00012523"/>
    </source>
</evidence>
<comment type="catalytic activity">
    <reaction evidence="2">
        <text>adenosylcob(III)inamide phosphate + GTP + H(+) = adenosylcob(III)inamide-GDP + diphosphate</text>
        <dbReference type="Rhea" id="RHEA:22712"/>
        <dbReference type="ChEBI" id="CHEBI:15378"/>
        <dbReference type="ChEBI" id="CHEBI:33019"/>
        <dbReference type="ChEBI" id="CHEBI:37565"/>
        <dbReference type="ChEBI" id="CHEBI:58502"/>
        <dbReference type="ChEBI" id="CHEBI:60487"/>
        <dbReference type="EC" id="2.7.7.62"/>
    </reaction>
</comment>
<dbReference type="InterPro" id="IPR003203">
    <property type="entry name" value="CobU/CobP"/>
</dbReference>
<dbReference type="RefSeq" id="WP_055065570.1">
    <property type="nucleotide sequence ID" value="NZ_CABHNB010000043.1"/>
</dbReference>
<dbReference type="PANTHER" id="PTHR34848">
    <property type="match status" value="1"/>
</dbReference>
<evidence type="ECO:0000256" key="2">
    <source>
        <dbReference type="ARBA" id="ARBA00000711"/>
    </source>
</evidence>
<dbReference type="EMBL" id="CYZD01000002">
    <property type="protein sequence ID" value="CUN56742.1"/>
    <property type="molecule type" value="Genomic_DNA"/>
</dbReference>
<evidence type="ECO:0000256" key="5">
    <source>
        <dbReference type="ARBA" id="ARBA00004692"/>
    </source>
</evidence>
<gene>
    <name evidence="20" type="primary">cobU_1</name>
    <name evidence="20" type="ORF">ERS852394_00479</name>
    <name evidence="21" type="ORF">ROSSTS7063_02868</name>
</gene>
<dbReference type="CDD" id="cd00544">
    <property type="entry name" value="CobU"/>
    <property type="match status" value="1"/>
</dbReference>
<evidence type="ECO:0000256" key="6">
    <source>
        <dbReference type="ARBA" id="ARBA00005159"/>
    </source>
</evidence>
<dbReference type="SUPFAM" id="SSF52540">
    <property type="entry name" value="P-loop containing nucleoside triphosphate hydrolases"/>
    <property type="match status" value="1"/>
</dbReference>
<dbReference type="GO" id="GO:0008820">
    <property type="term" value="F:cobinamide phosphate guanylyltransferase activity"/>
    <property type="evidence" value="ECO:0007669"/>
    <property type="project" value="UniProtKB-EC"/>
</dbReference>
<name>A0A173XXF9_9FIRM</name>
<comment type="function">
    <text evidence="4">Catalyzes ATP-dependent phosphorylation of adenosylcobinamide and addition of GMP to adenosylcobinamide phosphate.</text>
</comment>
<reference evidence="20 22" key="1">
    <citation type="submission" date="2015-09" db="EMBL/GenBank/DDBJ databases">
        <authorList>
            <consortium name="Pathogen Informatics"/>
        </authorList>
    </citation>
    <scope>NUCLEOTIDE SEQUENCE [LARGE SCALE GENOMIC DNA]</scope>
    <source>
        <strain evidence="20 22">2789STDY5608837</strain>
    </source>
</reference>
<evidence type="ECO:0000313" key="20">
    <source>
        <dbReference type="EMBL" id="CUN56742.1"/>
    </source>
</evidence>
<dbReference type="GO" id="GO:0005525">
    <property type="term" value="F:GTP binding"/>
    <property type="evidence" value="ECO:0007669"/>
    <property type="project" value="UniProtKB-KW"/>
</dbReference>
<evidence type="ECO:0000256" key="16">
    <source>
        <dbReference type="ARBA" id="ARBA00029570"/>
    </source>
</evidence>
<keyword evidence="23" id="KW-1185">Reference proteome</keyword>
<keyword evidence="13 20" id="KW-0418">Kinase</keyword>
<evidence type="ECO:0000256" key="7">
    <source>
        <dbReference type="ARBA" id="ARBA00007490"/>
    </source>
</evidence>
<keyword evidence="14" id="KW-0067">ATP-binding</keyword>
<evidence type="ECO:0000256" key="17">
    <source>
        <dbReference type="ARBA" id="ARBA00030571"/>
    </source>
</evidence>
<keyword evidence="10" id="KW-0169">Cobalamin biosynthesis</keyword>
<evidence type="ECO:0000256" key="4">
    <source>
        <dbReference type="ARBA" id="ARBA00003889"/>
    </source>
</evidence>
<dbReference type="EC" id="2.7.7.62" evidence="9"/>
<dbReference type="Pfam" id="PF02283">
    <property type="entry name" value="CobU"/>
    <property type="match status" value="1"/>
</dbReference>
<accession>A0A173XXF9</accession>
<sequence>MMILVTGGSGSGKSAFAEDCVVSFGKTDRIYIATMYPFDEESRKRVQRHRKMRQGKGFETVECYTGLDEIRLPENCTVLLECMSNLVANEMFQEEGAHENTVEAVLKGVRHIREQAGNLVIVTNEIFSEAADYQGETELYQEYLGQINQKIAEIADQVVEVVYGIPVYHKNKLLSGEG</sequence>
<evidence type="ECO:0000256" key="10">
    <source>
        <dbReference type="ARBA" id="ARBA00022573"/>
    </source>
</evidence>
<evidence type="ECO:0000256" key="12">
    <source>
        <dbReference type="ARBA" id="ARBA00022741"/>
    </source>
</evidence>
<dbReference type="GO" id="GO:0043752">
    <property type="term" value="F:adenosylcobinamide kinase activity"/>
    <property type="evidence" value="ECO:0007669"/>
    <property type="project" value="UniProtKB-EC"/>
</dbReference>
<evidence type="ECO:0000313" key="23">
    <source>
        <dbReference type="Proteomes" id="UP000409147"/>
    </source>
</evidence>
<keyword evidence="11 20" id="KW-0808">Transferase</keyword>
<dbReference type="PIRSF" id="PIRSF006135">
    <property type="entry name" value="CobU"/>
    <property type="match status" value="1"/>
</dbReference>
<dbReference type="GO" id="GO:0009236">
    <property type="term" value="P:cobalamin biosynthetic process"/>
    <property type="evidence" value="ECO:0007669"/>
    <property type="project" value="UniProtKB-UniPathway"/>
</dbReference>
<evidence type="ECO:0000256" key="15">
    <source>
        <dbReference type="ARBA" id="ARBA00023134"/>
    </source>
</evidence>
<evidence type="ECO:0000256" key="11">
    <source>
        <dbReference type="ARBA" id="ARBA00022679"/>
    </source>
</evidence>
<dbReference type="InterPro" id="IPR027417">
    <property type="entry name" value="P-loop_NTPase"/>
</dbReference>
<feature type="binding site" evidence="19">
    <location>
        <begin position="50"/>
        <end position="53"/>
    </location>
    <ligand>
        <name>GTP</name>
        <dbReference type="ChEBI" id="CHEBI:37565"/>
    </ligand>
</feature>
<protein>
    <recommendedName>
        <fullName evidence="16">Adenosylcobinamide kinase</fullName>
        <ecNumber evidence="8">2.7.1.156</ecNumber>
        <ecNumber evidence="9">2.7.7.62</ecNumber>
    </recommendedName>
    <alternativeName>
        <fullName evidence="17">Adenosylcobinamide-phosphate guanylyltransferase</fullName>
    </alternativeName>
</protein>
<feature type="active site" description="GMP-histidine intermediate" evidence="18">
    <location>
        <position position="49"/>
    </location>
</feature>
<comment type="similarity">
    <text evidence="7">Belongs to the CobU/CobP family.</text>
</comment>